<keyword evidence="5" id="KW-1185">Reference proteome</keyword>
<dbReference type="InterPro" id="IPR010099">
    <property type="entry name" value="SDR39U1"/>
</dbReference>
<dbReference type="InterPro" id="IPR036291">
    <property type="entry name" value="NAD(P)-bd_dom_sf"/>
</dbReference>
<evidence type="ECO:0008006" key="6">
    <source>
        <dbReference type="Google" id="ProtNLM"/>
    </source>
</evidence>
<feature type="region of interest" description="Disordered" evidence="1">
    <location>
        <begin position="363"/>
        <end position="396"/>
    </location>
</feature>
<dbReference type="InterPro" id="IPR013549">
    <property type="entry name" value="DUF1731"/>
</dbReference>
<accession>A0A830HLD6</accession>
<feature type="domain" description="DUF1731" evidence="3">
    <location>
        <begin position="310"/>
        <end position="353"/>
    </location>
</feature>
<comment type="caution">
    <text evidence="4">The sequence shown here is derived from an EMBL/GenBank/DDBJ whole genome shotgun (WGS) entry which is preliminary data.</text>
</comment>
<dbReference type="Pfam" id="PF08338">
    <property type="entry name" value="DUF1731"/>
    <property type="match status" value="1"/>
</dbReference>
<proteinExistence type="predicted"/>
<feature type="domain" description="NAD-dependent epimerase/dehydratase" evidence="2">
    <location>
        <begin position="57"/>
        <end position="274"/>
    </location>
</feature>
<organism evidence="4 5">
    <name type="scientific">Pycnococcus provasolii</name>
    <dbReference type="NCBI Taxonomy" id="41880"/>
    <lineage>
        <taxon>Eukaryota</taxon>
        <taxon>Viridiplantae</taxon>
        <taxon>Chlorophyta</taxon>
        <taxon>Pseudoscourfieldiophyceae</taxon>
        <taxon>Pseudoscourfieldiales</taxon>
        <taxon>Pycnococcaceae</taxon>
        <taxon>Pycnococcus</taxon>
    </lineage>
</organism>
<dbReference type="EMBL" id="BNJQ01000019">
    <property type="protein sequence ID" value="GHP07994.1"/>
    <property type="molecule type" value="Genomic_DNA"/>
</dbReference>
<reference evidence="4" key="1">
    <citation type="submission" date="2020-10" db="EMBL/GenBank/DDBJ databases">
        <title>Unveiling of a novel bifunctional photoreceptor, Dualchrome1, isolated from a cosmopolitan green alga.</title>
        <authorList>
            <person name="Suzuki S."/>
            <person name="Kawachi M."/>
        </authorList>
    </citation>
    <scope>NUCLEOTIDE SEQUENCE</scope>
    <source>
        <strain evidence="4">NIES 2893</strain>
    </source>
</reference>
<dbReference type="AlphaFoldDB" id="A0A830HLD6"/>
<evidence type="ECO:0000256" key="1">
    <source>
        <dbReference type="SAM" id="MobiDB-lite"/>
    </source>
</evidence>
<evidence type="ECO:0000313" key="5">
    <source>
        <dbReference type="Proteomes" id="UP000660262"/>
    </source>
</evidence>
<evidence type="ECO:0000259" key="2">
    <source>
        <dbReference type="Pfam" id="PF01370"/>
    </source>
</evidence>
<dbReference type="NCBIfam" id="TIGR01777">
    <property type="entry name" value="yfcH"/>
    <property type="match status" value="1"/>
</dbReference>
<dbReference type="Gene3D" id="3.40.50.720">
    <property type="entry name" value="NAD(P)-binding Rossmann-like Domain"/>
    <property type="match status" value="1"/>
</dbReference>
<name>A0A830HLD6_9CHLO</name>
<dbReference type="SUPFAM" id="SSF51735">
    <property type="entry name" value="NAD(P)-binding Rossmann-fold domains"/>
    <property type="match status" value="1"/>
</dbReference>
<dbReference type="PANTHER" id="PTHR11092:SF0">
    <property type="entry name" value="EPIMERASE FAMILY PROTEIN SDR39U1"/>
    <property type="match status" value="1"/>
</dbReference>
<dbReference type="OrthoDB" id="276721at2759"/>
<feature type="region of interest" description="Disordered" evidence="1">
    <location>
        <begin position="17"/>
        <end position="45"/>
    </location>
</feature>
<sequence>MAAINININALSLNTPYKKQCSRPRPRRSSSSVRSSSSRSVRSQVVVASNGNTPKKVVITGGTGLVGSALANTLTSRGDNVVILTRDRFKARGSVKPARGKDAGALAFVETQDFADAVRGAYAIVNLAGEPISTRWTDEIKREIKSSRIRITELVATTINELPEEDRPKVLVSASALGYYGTSMSATFDEQSPGGTDYLAEVCRDWEAAASAAEVERRVIVRIGIVLSNEGGALAKMVPLFQMFAGGPPGEGSQWFSWIHRDDLVNMLITAIDDSRYEGVVNGVAPSPVRMSEFCSRLGQTLGRPNWLPVPGFALNAVLGEGASVVLDGQRVVPSRAQELGFQFRTTSVQQSCLHIKRAARASTGMNDGDDDDDYMPPLEVVTPGDTPRDTPTPSL</sequence>
<dbReference type="InterPro" id="IPR001509">
    <property type="entry name" value="Epimerase_deHydtase"/>
</dbReference>
<dbReference type="Pfam" id="PF01370">
    <property type="entry name" value="Epimerase"/>
    <property type="match status" value="1"/>
</dbReference>
<feature type="compositionally biased region" description="Low complexity" evidence="1">
    <location>
        <begin position="29"/>
        <end position="43"/>
    </location>
</feature>
<evidence type="ECO:0000313" key="4">
    <source>
        <dbReference type="EMBL" id="GHP07994.1"/>
    </source>
</evidence>
<evidence type="ECO:0000259" key="3">
    <source>
        <dbReference type="Pfam" id="PF08338"/>
    </source>
</evidence>
<dbReference type="PANTHER" id="PTHR11092">
    <property type="entry name" value="SUGAR NUCLEOTIDE EPIMERASE RELATED"/>
    <property type="match status" value="1"/>
</dbReference>
<protein>
    <recommendedName>
        <fullName evidence="6">DUF1731 domain-containing protein</fullName>
    </recommendedName>
</protein>
<gene>
    <name evidence="4" type="ORF">PPROV_000673600</name>
</gene>
<dbReference type="Proteomes" id="UP000660262">
    <property type="component" value="Unassembled WGS sequence"/>
</dbReference>
<feature type="compositionally biased region" description="Low complexity" evidence="1">
    <location>
        <begin position="383"/>
        <end position="396"/>
    </location>
</feature>